<proteinExistence type="predicted"/>
<dbReference type="PROSITE" id="PS50240">
    <property type="entry name" value="TRYPSIN_DOM"/>
    <property type="match status" value="1"/>
</dbReference>
<dbReference type="InterPro" id="IPR043504">
    <property type="entry name" value="Peptidase_S1_PA_chymotrypsin"/>
</dbReference>
<dbReference type="Pfam" id="PF00089">
    <property type="entry name" value="Trypsin"/>
    <property type="match status" value="1"/>
</dbReference>
<evidence type="ECO:0000256" key="5">
    <source>
        <dbReference type="ARBA" id="ARBA00022801"/>
    </source>
</evidence>
<dbReference type="AlphaFoldDB" id="A0A0M9A3M9"/>
<evidence type="ECO:0000313" key="11">
    <source>
        <dbReference type="Proteomes" id="UP000053105"/>
    </source>
</evidence>
<dbReference type="GO" id="GO:0005576">
    <property type="term" value="C:extracellular region"/>
    <property type="evidence" value="ECO:0007669"/>
    <property type="project" value="UniProtKB-SubCell"/>
</dbReference>
<dbReference type="InterPro" id="IPR031986">
    <property type="entry name" value="GD_N"/>
</dbReference>
<gene>
    <name evidence="10" type="ORF">WN51_11753</name>
</gene>
<dbReference type="FunFam" id="2.40.10.10:FF:000146">
    <property type="entry name" value="Serine protease 53"/>
    <property type="match status" value="1"/>
</dbReference>
<keyword evidence="8" id="KW-1015">Disulfide bond</keyword>
<reference evidence="10 11" key="1">
    <citation type="submission" date="2015-07" db="EMBL/GenBank/DDBJ databases">
        <title>The genome of Melipona quadrifasciata.</title>
        <authorList>
            <person name="Pan H."/>
            <person name="Kapheim K."/>
        </authorList>
    </citation>
    <scope>NUCLEOTIDE SEQUENCE [LARGE SCALE GENOMIC DNA]</scope>
    <source>
        <strain evidence="10">0111107301</strain>
        <tissue evidence="10">Whole body</tissue>
    </source>
</reference>
<evidence type="ECO:0000256" key="8">
    <source>
        <dbReference type="ARBA" id="ARBA00023157"/>
    </source>
</evidence>
<dbReference type="InterPro" id="IPR051333">
    <property type="entry name" value="CLIP_Serine_Protease"/>
</dbReference>
<dbReference type="STRING" id="166423.A0A0M9A3M9"/>
<dbReference type="PRINTS" id="PR00722">
    <property type="entry name" value="CHYMOTRYPSIN"/>
</dbReference>
<keyword evidence="6" id="KW-0720">Serine protease</keyword>
<evidence type="ECO:0000256" key="6">
    <source>
        <dbReference type="ARBA" id="ARBA00022825"/>
    </source>
</evidence>
<name>A0A0M9A3M9_9HYME</name>
<keyword evidence="7" id="KW-0865">Zymogen</keyword>
<dbReference type="InterPro" id="IPR001254">
    <property type="entry name" value="Trypsin_dom"/>
</dbReference>
<evidence type="ECO:0000259" key="9">
    <source>
        <dbReference type="PROSITE" id="PS50240"/>
    </source>
</evidence>
<keyword evidence="4" id="KW-0732">Signal</keyword>
<evidence type="ECO:0000256" key="4">
    <source>
        <dbReference type="ARBA" id="ARBA00022729"/>
    </source>
</evidence>
<dbReference type="OrthoDB" id="238681at2759"/>
<dbReference type="CDD" id="cd00190">
    <property type="entry name" value="Tryp_SPc"/>
    <property type="match status" value="1"/>
</dbReference>
<dbReference type="GO" id="GO:0006508">
    <property type="term" value="P:proteolysis"/>
    <property type="evidence" value="ECO:0007669"/>
    <property type="project" value="UniProtKB-KW"/>
</dbReference>
<organism evidence="10 11">
    <name type="scientific">Melipona quadrifasciata</name>
    <dbReference type="NCBI Taxonomy" id="166423"/>
    <lineage>
        <taxon>Eukaryota</taxon>
        <taxon>Metazoa</taxon>
        <taxon>Ecdysozoa</taxon>
        <taxon>Arthropoda</taxon>
        <taxon>Hexapoda</taxon>
        <taxon>Insecta</taxon>
        <taxon>Pterygota</taxon>
        <taxon>Neoptera</taxon>
        <taxon>Endopterygota</taxon>
        <taxon>Hymenoptera</taxon>
        <taxon>Apocrita</taxon>
        <taxon>Aculeata</taxon>
        <taxon>Apoidea</taxon>
        <taxon>Anthophila</taxon>
        <taxon>Apidae</taxon>
        <taxon>Melipona</taxon>
    </lineage>
</organism>
<evidence type="ECO:0000256" key="2">
    <source>
        <dbReference type="ARBA" id="ARBA00022525"/>
    </source>
</evidence>
<dbReference type="Proteomes" id="UP000053105">
    <property type="component" value="Unassembled WGS sequence"/>
</dbReference>
<dbReference type="Gene3D" id="2.40.10.10">
    <property type="entry name" value="Trypsin-like serine proteases"/>
    <property type="match status" value="1"/>
</dbReference>
<sequence length="537" mass="60168">MLFPETERKDRKKGKQKFVKCSSSRLSNCKQALLKYIHKYSTNPQIHRAVRINSILFRDYLSNFKRINGKHGRNFRMIKVIIKAVLLLHLFQLIAGQSPCPNYFQYVQDEASNKLIGYIKIPSPPIGVNLRLSVSLSIAVALPSKYVGRLELARSKEQSIKAVNQGRPLTYKVHFPLPRPIPSLTGLWFNDQLICSGPRATGPIVTTIMLNHTLFPPGNALSSGTQPATDTNPIPSTIGRPEFPIVIYSPWQTELNVSNVRPAPANNNRQSDLECGRSSNKINPLIVSGKKTYRGQWPWLAAIFLVKLEFEFQCAGTLISNNHVITAAHCLILNNVNLPPGAFLISLGRYRLRDWREKGSVNREVEDYKLHPDYDGSGNADSDLAVLVLRESVQYTSVIKPICLWSGSSLLSNVVGKVGHVVGWGRDEAGNRYVQEPRQIKSPIVAQEVCLWSNRNFVAFTSNRTFCAGERNGSGPCNGDSGSGFVIYNNETDRYYLRGIVSRSLLDSNTLSCDLTQFVIYVDIAQHLDWIQRQISV</sequence>
<dbReference type="InterPro" id="IPR018114">
    <property type="entry name" value="TRYPSIN_HIS"/>
</dbReference>
<keyword evidence="5" id="KW-0378">Hydrolase</keyword>
<evidence type="ECO:0000256" key="7">
    <source>
        <dbReference type="ARBA" id="ARBA00023145"/>
    </source>
</evidence>
<accession>A0A0M9A3M9</accession>
<dbReference type="GO" id="GO:0004252">
    <property type="term" value="F:serine-type endopeptidase activity"/>
    <property type="evidence" value="ECO:0007669"/>
    <property type="project" value="InterPro"/>
</dbReference>
<dbReference type="EMBL" id="KQ435746">
    <property type="protein sequence ID" value="KOX76547.1"/>
    <property type="molecule type" value="Genomic_DNA"/>
</dbReference>
<protein>
    <submittedName>
        <fullName evidence="10">Serine protease gd</fullName>
    </submittedName>
</protein>
<dbReference type="SMART" id="SM00020">
    <property type="entry name" value="Tryp_SPc"/>
    <property type="match status" value="1"/>
</dbReference>
<keyword evidence="11" id="KW-1185">Reference proteome</keyword>
<dbReference type="Pfam" id="PF16030">
    <property type="entry name" value="GD_N"/>
    <property type="match status" value="1"/>
</dbReference>
<evidence type="ECO:0000256" key="1">
    <source>
        <dbReference type="ARBA" id="ARBA00004613"/>
    </source>
</evidence>
<dbReference type="SUPFAM" id="SSF50494">
    <property type="entry name" value="Trypsin-like serine proteases"/>
    <property type="match status" value="1"/>
</dbReference>
<dbReference type="PANTHER" id="PTHR24260">
    <property type="match status" value="1"/>
</dbReference>
<keyword evidence="2" id="KW-0964">Secreted</keyword>
<dbReference type="PANTHER" id="PTHR24260:SF143">
    <property type="entry name" value="SERINE PROTEASE GD-LIKE PROTEIN"/>
    <property type="match status" value="1"/>
</dbReference>
<dbReference type="PROSITE" id="PS00134">
    <property type="entry name" value="TRYPSIN_HIS"/>
    <property type="match status" value="1"/>
</dbReference>
<keyword evidence="3 10" id="KW-0645">Protease</keyword>
<dbReference type="InterPro" id="IPR009003">
    <property type="entry name" value="Peptidase_S1_PA"/>
</dbReference>
<comment type="subcellular location">
    <subcellularLocation>
        <location evidence="1">Secreted</location>
    </subcellularLocation>
</comment>
<evidence type="ECO:0000313" key="10">
    <source>
        <dbReference type="EMBL" id="KOX76547.1"/>
    </source>
</evidence>
<dbReference type="InterPro" id="IPR001314">
    <property type="entry name" value="Peptidase_S1A"/>
</dbReference>
<evidence type="ECO:0000256" key="3">
    <source>
        <dbReference type="ARBA" id="ARBA00022670"/>
    </source>
</evidence>
<feature type="domain" description="Peptidase S1" evidence="9">
    <location>
        <begin position="286"/>
        <end position="536"/>
    </location>
</feature>